<dbReference type="PANTHER" id="PTHR30469:SF33">
    <property type="entry name" value="SLR1207 PROTEIN"/>
    <property type="match status" value="1"/>
</dbReference>
<dbReference type="PANTHER" id="PTHR30469">
    <property type="entry name" value="MULTIDRUG RESISTANCE PROTEIN MDTA"/>
    <property type="match status" value="1"/>
</dbReference>
<keyword evidence="5" id="KW-1185">Reference proteome</keyword>
<keyword evidence="2" id="KW-0472">Membrane</keyword>
<dbReference type="EMBL" id="JBCLPP010000002">
    <property type="protein sequence ID" value="MEY8244115.1"/>
    <property type="molecule type" value="Genomic_DNA"/>
</dbReference>
<organism evidence="4 5">
    <name type="scientific">Heminiphilus faecis</name>
    <dbReference type="NCBI Taxonomy" id="2601703"/>
    <lineage>
        <taxon>Bacteria</taxon>
        <taxon>Pseudomonadati</taxon>
        <taxon>Bacteroidota</taxon>
        <taxon>Bacteroidia</taxon>
        <taxon>Bacteroidales</taxon>
        <taxon>Muribaculaceae</taxon>
        <taxon>Heminiphilus</taxon>
    </lineage>
</organism>
<gene>
    <name evidence="4" type="ORF">AAK873_00625</name>
</gene>
<accession>A0ABV4CV48</accession>
<dbReference type="Proteomes" id="UP001565200">
    <property type="component" value="Unassembled WGS sequence"/>
</dbReference>
<feature type="transmembrane region" description="Helical" evidence="2">
    <location>
        <begin position="7"/>
        <end position="26"/>
    </location>
</feature>
<protein>
    <submittedName>
        <fullName evidence="4">Efflux RND transporter periplasmic adaptor subunit</fullName>
    </submittedName>
</protein>
<reference evidence="4 5" key="1">
    <citation type="submission" date="2024-03" db="EMBL/GenBank/DDBJ databases">
        <title>Mouse gut bacterial collection (mGBC) of GemPharmatech.</title>
        <authorList>
            <person name="He Y."/>
            <person name="Dong L."/>
            <person name="Wu D."/>
            <person name="Gao X."/>
            <person name="Lin Z."/>
        </authorList>
    </citation>
    <scope>NUCLEOTIDE SEQUENCE [LARGE SCALE GENOMIC DNA]</scope>
    <source>
        <strain evidence="4 5">54-13</strain>
    </source>
</reference>
<evidence type="ECO:0000313" key="5">
    <source>
        <dbReference type="Proteomes" id="UP001565200"/>
    </source>
</evidence>
<comment type="caution">
    <text evidence="4">The sequence shown here is derived from an EMBL/GenBank/DDBJ whole genome shotgun (WGS) entry which is preliminary data.</text>
</comment>
<comment type="similarity">
    <text evidence="1">Belongs to the membrane fusion protein (MFP) (TC 8.A.1) family.</text>
</comment>
<sequence>MKKVFKILMWTVIALIFVGTFVYLFYNSKSKETVYELVTPETGDITRSTVLTGKIEPRDEIEIKPQISGIISEINVEPGDLVKEGDIIAKIKVIPEESQLSSAQNRVEVARISLDQSRTEYERTKSLYGKKFVSREEYEQSQSTYKKAQAEYDAAVDALSIVRDGISSLNAQQSNTLVRATIDGLILEVPVKVGTSVIQANTMNDGTTVAKIADMNNLIFKGKVDETEVGLLSQGMNTTVSIGALPDITPTAIIEYIAPKSTEENGSNTFEIKAAIQVPDSVQLRAGYSANAAIELNSAKNVLTIPESVIEWVGDSTFVYCLTDSVPAQTFERRNISTGLSDGIKIEVKSGIDKTARLRGNEIKD</sequence>
<evidence type="ECO:0000313" key="4">
    <source>
        <dbReference type="EMBL" id="MEY8244115.1"/>
    </source>
</evidence>
<name>A0ABV4CV48_9BACT</name>
<dbReference type="Gene3D" id="1.10.287.470">
    <property type="entry name" value="Helix hairpin bin"/>
    <property type="match status" value="1"/>
</dbReference>
<evidence type="ECO:0000256" key="1">
    <source>
        <dbReference type="ARBA" id="ARBA00009477"/>
    </source>
</evidence>
<dbReference type="RefSeq" id="WP_121699643.1">
    <property type="nucleotide sequence ID" value="NZ_JBCLPP010000002.1"/>
</dbReference>
<feature type="domain" description="Multidrug export protein EmrA/FarA alpha-helical hairpin" evidence="3">
    <location>
        <begin position="100"/>
        <end position="162"/>
    </location>
</feature>
<dbReference type="Gene3D" id="2.40.30.170">
    <property type="match status" value="1"/>
</dbReference>
<dbReference type="InterPro" id="IPR058633">
    <property type="entry name" value="EmrA/FarA_HH"/>
</dbReference>
<dbReference type="Gene3D" id="6.20.50.140">
    <property type="match status" value="1"/>
</dbReference>
<evidence type="ECO:0000256" key="2">
    <source>
        <dbReference type="SAM" id="Phobius"/>
    </source>
</evidence>
<proteinExistence type="inferred from homology"/>
<dbReference type="Pfam" id="PF25885">
    <property type="entry name" value="HH_EMRA"/>
    <property type="match status" value="1"/>
</dbReference>
<dbReference type="SUPFAM" id="SSF111369">
    <property type="entry name" value="HlyD-like secretion proteins"/>
    <property type="match status" value="1"/>
</dbReference>
<keyword evidence="2" id="KW-0812">Transmembrane</keyword>
<dbReference type="NCBIfam" id="TIGR01730">
    <property type="entry name" value="RND_mfp"/>
    <property type="match status" value="1"/>
</dbReference>
<dbReference type="InterPro" id="IPR006143">
    <property type="entry name" value="RND_pump_MFP"/>
</dbReference>
<keyword evidence="2" id="KW-1133">Transmembrane helix</keyword>
<dbReference type="Gene3D" id="2.40.50.100">
    <property type="match status" value="1"/>
</dbReference>
<evidence type="ECO:0000259" key="3">
    <source>
        <dbReference type="Pfam" id="PF25885"/>
    </source>
</evidence>